<evidence type="ECO:0000256" key="1">
    <source>
        <dbReference type="SAM" id="MobiDB-lite"/>
    </source>
</evidence>
<evidence type="ECO:0000313" key="2">
    <source>
        <dbReference type="EMBL" id="KAH3735657.1"/>
    </source>
</evidence>
<comment type="caution">
    <text evidence="2">The sequence shown here is derived from an EMBL/GenBank/DDBJ whole genome shotgun (WGS) entry which is preliminary data.</text>
</comment>
<feature type="region of interest" description="Disordered" evidence="1">
    <location>
        <begin position="38"/>
        <end position="98"/>
    </location>
</feature>
<dbReference type="Proteomes" id="UP000828390">
    <property type="component" value="Unassembled WGS sequence"/>
</dbReference>
<dbReference type="AlphaFoldDB" id="A0A9D4D049"/>
<name>A0A9D4D049_DREPO</name>
<gene>
    <name evidence="2" type="ORF">DPMN_042192</name>
</gene>
<sequence>MGSEQYFRSDLKDLVKRPTVHESGLLLITLWYKCKSTQSSHVDPSQPKSTQSFQVDSIDPSQPESTHVNPSRPKSTQVDPSQPESTQVNPSRPKSTQVTQVIKAIQDVDGRTDDGQRPILKPHLSNQAKSMTSRSCNENCLPLPPGGHDNKTAPHTGGHVFQRTGTTFELDQHIIKTNILKNFELDRGIIGKNLLTKFHEDRTRNVASTVFTNQMWTDGRTMDKDRS</sequence>
<reference evidence="2" key="2">
    <citation type="submission" date="2020-11" db="EMBL/GenBank/DDBJ databases">
        <authorList>
            <person name="McCartney M.A."/>
            <person name="Auch B."/>
            <person name="Kono T."/>
            <person name="Mallez S."/>
            <person name="Becker A."/>
            <person name="Gohl D.M."/>
            <person name="Silverstein K.A.T."/>
            <person name="Koren S."/>
            <person name="Bechman K.B."/>
            <person name="Herman A."/>
            <person name="Abrahante J.E."/>
            <person name="Garbe J."/>
        </authorList>
    </citation>
    <scope>NUCLEOTIDE SEQUENCE</scope>
    <source>
        <strain evidence="2">Duluth1</strain>
        <tissue evidence="2">Whole animal</tissue>
    </source>
</reference>
<dbReference type="EMBL" id="JAIWYP010000011">
    <property type="protein sequence ID" value="KAH3735657.1"/>
    <property type="molecule type" value="Genomic_DNA"/>
</dbReference>
<proteinExistence type="predicted"/>
<keyword evidence="3" id="KW-1185">Reference proteome</keyword>
<organism evidence="2 3">
    <name type="scientific">Dreissena polymorpha</name>
    <name type="common">Zebra mussel</name>
    <name type="synonym">Mytilus polymorpha</name>
    <dbReference type="NCBI Taxonomy" id="45954"/>
    <lineage>
        <taxon>Eukaryota</taxon>
        <taxon>Metazoa</taxon>
        <taxon>Spiralia</taxon>
        <taxon>Lophotrochozoa</taxon>
        <taxon>Mollusca</taxon>
        <taxon>Bivalvia</taxon>
        <taxon>Autobranchia</taxon>
        <taxon>Heteroconchia</taxon>
        <taxon>Euheterodonta</taxon>
        <taxon>Imparidentia</taxon>
        <taxon>Neoheterodontei</taxon>
        <taxon>Myida</taxon>
        <taxon>Dreissenoidea</taxon>
        <taxon>Dreissenidae</taxon>
        <taxon>Dreissena</taxon>
    </lineage>
</organism>
<protein>
    <submittedName>
        <fullName evidence="2">Uncharacterized protein</fullName>
    </submittedName>
</protein>
<accession>A0A9D4D049</accession>
<reference evidence="2" key="1">
    <citation type="journal article" date="2019" name="bioRxiv">
        <title>The Genome of the Zebra Mussel, Dreissena polymorpha: A Resource for Invasive Species Research.</title>
        <authorList>
            <person name="McCartney M.A."/>
            <person name="Auch B."/>
            <person name="Kono T."/>
            <person name="Mallez S."/>
            <person name="Zhang Y."/>
            <person name="Obille A."/>
            <person name="Becker A."/>
            <person name="Abrahante J.E."/>
            <person name="Garbe J."/>
            <person name="Badalamenti J.P."/>
            <person name="Herman A."/>
            <person name="Mangelson H."/>
            <person name="Liachko I."/>
            <person name="Sullivan S."/>
            <person name="Sone E.D."/>
            <person name="Koren S."/>
            <person name="Silverstein K.A.T."/>
            <person name="Beckman K.B."/>
            <person name="Gohl D.M."/>
        </authorList>
    </citation>
    <scope>NUCLEOTIDE SEQUENCE</scope>
    <source>
        <strain evidence="2">Duluth1</strain>
        <tissue evidence="2">Whole animal</tissue>
    </source>
</reference>
<evidence type="ECO:0000313" key="3">
    <source>
        <dbReference type="Proteomes" id="UP000828390"/>
    </source>
</evidence>